<dbReference type="AlphaFoldDB" id="A0A7Y9T1B3"/>
<sequence length="200" mass="21969">MRLLIENQLALILAVCPFLFLQAVAQNASSDALQLEVARDGAAQSGRPLFKVELYNKTARPLILDLGTNVGGKEYAGEIKFSITDERGRMRHLVKRDPMFVAGTLGPYIVTIPEGGTFELPAIDLVDYWSYEPKIAALALPAGRYLLTAEYTGHNPNEEFIPAPAQPPAHQYTQNFWIGTVDSNVMVFTLTSPIGDQPAH</sequence>
<feature type="chain" id="PRO_5031207928" evidence="1">
    <location>
        <begin position="26"/>
        <end position="200"/>
    </location>
</feature>
<keyword evidence="1" id="KW-0732">Signal</keyword>
<reference evidence="2 3" key="1">
    <citation type="submission" date="2020-07" db="EMBL/GenBank/DDBJ databases">
        <title>Genomic Encyclopedia of Type Strains, Phase IV (KMG-V): Genome sequencing to study the core and pangenomes of soil and plant-associated prokaryotes.</title>
        <authorList>
            <person name="Whitman W."/>
        </authorList>
    </citation>
    <scope>NUCLEOTIDE SEQUENCE [LARGE SCALE GENOMIC DNA]</scope>
    <source>
        <strain evidence="2 3">M8UP30</strain>
    </source>
</reference>
<dbReference type="EMBL" id="JACCCV010000001">
    <property type="protein sequence ID" value="NYF49827.1"/>
    <property type="molecule type" value="Genomic_DNA"/>
</dbReference>
<evidence type="ECO:0000256" key="1">
    <source>
        <dbReference type="SAM" id="SignalP"/>
    </source>
</evidence>
<protein>
    <submittedName>
        <fullName evidence="2">Uncharacterized protein</fullName>
    </submittedName>
</protein>
<gene>
    <name evidence="2" type="ORF">HDF12_000192</name>
</gene>
<accession>A0A7Y9T1B3</accession>
<comment type="caution">
    <text evidence="2">The sequence shown here is derived from an EMBL/GenBank/DDBJ whole genome shotgun (WGS) entry which is preliminary data.</text>
</comment>
<dbReference type="Proteomes" id="UP000534186">
    <property type="component" value="Unassembled WGS sequence"/>
</dbReference>
<feature type="signal peptide" evidence="1">
    <location>
        <begin position="1"/>
        <end position="25"/>
    </location>
</feature>
<name>A0A7Y9T1B3_9BACT</name>
<evidence type="ECO:0000313" key="3">
    <source>
        <dbReference type="Proteomes" id="UP000534186"/>
    </source>
</evidence>
<proteinExistence type="predicted"/>
<evidence type="ECO:0000313" key="2">
    <source>
        <dbReference type="EMBL" id="NYF49827.1"/>
    </source>
</evidence>
<organism evidence="2 3">
    <name type="scientific">Tunturiibacter lichenicola</name>
    <dbReference type="NCBI Taxonomy" id="2051959"/>
    <lineage>
        <taxon>Bacteria</taxon>
        <taxon>Pseudomonadati</taxon>
        <taxon>Acidobacteriota</taxon>
        <taxon>Terriglobia</taxon>
        <taxon>Terriglobales</taxon>
        <taxon>Acidobacteriaceae</taxon>
        <taxon>Tunturiibacter</taxon>
    </lineage>
</organism>